<reference evidence="1" key="2">
    <citation type="submission" date="2021-10" db="EMBL/GenBank/DDBJ databases">
        <authorList>
            <person name="Piombo E."/>
        </authorList>
    </citation>
    <scope>NUCLEOTIDE SEQUENCE</scope>
</reference>
<name>A0ACA9UQL6_BIOOC</name>
<proteinExistence type="predicted"/>
<dbReference type="Proteomes" id="UP000836387">
    <property type="component" value="Unassembled WGS sequence"/>
</dbReference>
<protein>
    <submittedName>
        <fullName evidence="1">Uncharacterized protein</fullName>
    </submittedName>
</protein>
<dbReference type="EMBL" id="CADEHS020000613">
    <property type="protein sequence ID" value="CAG9955705.1"/>
    <property type="molecule type" value="Genomic_DNA"/>
</dbReference>
<evidence type="ECO:0000313" key="1">
    <source>
        <dbReference type="EMBL" id="CAG9955705.1"/>
    </source>
</evidence>
<sequence>MATKMRWQKIGASQRVGHPVRNLNRVNRASNSFISSNKPRVRFTTTGGKAVSANKLPPHALLPDLMLWRSLLIATVSTHRFLLGPALSILSFFSKPRKGLLSLQDNLLLRKIFKGTLYNHFCAGENSQEVKATINNIKHMGFRGVILTYAAEVVVDKTSEEDIANGVVQSKDETTPGTLLEHPQDQGIEEWRKGVLKTVGMIGEGDYLALKFTGAGPAVSSALEAQKPIPEQMIEALEDVCNAAVKRKARILVDAEQHYIQTGIDLVAMELMQNINRNGQAIVFKHIKHI</sequence>
<comment type="caution">
    <text evidence="1">The sequence shown here is derived from an EMBL/GenBank/DDBJ whole genome shotgun (WGS) entry which is preliminary data.</text>
</comment>
<keyword evidence="2" id="KW-1185">Reference proteome</keyword>
<gene>
    <name evidence="1" type="ORF">CRV2_00021237</name>
</gene>
<organism evidence="1 2">
    <name type="scientific">Clonostachys rosea f. rosea IK726</name>
    <dbReference type="NCBI Taxonomy" id="1349383"/>
    <lineage>
        <taxon>Eukaryota</taxon>
        <taxon>Fungi</taxon>
        <taxon>Dikarya</taxon>
        <taxon>Ascomycota</taxon>
        <taxon>Pezizomycotina</taxon>
        <taxon>Sordariomycetes</taxon>
        <taxon>Hypocreomycetidae</taxon>
        <taxon>Hypocreales</taxon>
        <taxon>Bionectriaceae</taxon>
        <taxon>Clonostachys</taxon>
    </lineage>
</organism>
<accession>A0ACA9UQL6</accession>
<reference evidence="1" key="1">
    <citation type="submission" date="2020-04" db="EMBL/GenBank/DDBJ databases">
        <authorList>
            <person name="Broberg M."/>
        </authorList>
    </citation>
    <scope>NUCLEOTIDE SEQUENCE</scope>
</reference>
<evidence type="ECO:0000313" key="2">
    <source>
        <dbReference type="Proteomes" id="UP000836387"/>
    </source>
</evidence>